<dbReference type="AlphaFoldDB" id="A0A812K0G6"/>
<dbReference type="Gene3D" id="2.60.120.10">
    <property type="entry name" value="Jelly Rolls"/>
    <property type="match status" value="1"/>
</dbReference>
<name>A0A812K0G6_9DINO</name>
<dbReference type="SUPFAM" id="SSF51206">
    <property type="entry name" value="cAMP-binding domain-like"/>
    <property type="match status" value="1"/>
</dbReference>
<organism evidence="2 3">
    <name type="scientific">Symbiodinium natans</name>
    <dbReference type="NCBI Taxonomy" id="878477"/>
    <lineage>
        <taxon>Eukaryota</taxon>
        <taxon>Sar</taxon>
        <taxon>Alveolata</taxon>
        <taxon>Dinophyceae</taxon>
        <taxon>Suessiales</taxon>
        <taxon>Symbiodiniaceae</taxon>
        <taxon>Symbiodinium</taxon>
    </lineage>
</organism>
<evidence type="ECO:0000313" key="3">
    <source>
        <dbReference type="Proteomes" id="UP000604046"/>
    </source>
</evidence>
<dbReference type="PANTHER" id="PTHR23011:SF28">
    <property type="entry name" value="CYCLIC NUCLEOTIDE-BINDING DOMAIN CONTAINING PROTEIN"/>
    <property type="match status" value="1"/>
</dbReference>
<dbReference type="EMBL" id="CAJNDS010000557">
    <property type="protein sequence ID" value="CAE7217765.1"/>
    <property type="molecule type" value="Genomic_DNA"/>
</dbReference>
<dbReference type="OrthoDB" id="441218at2759"/>
<dbReference type="CDD" id="cd00038">
    <property type="entry name" value="CAP_ED"/>
    <property type="match status" value="1"/>
</dbReference>
<dbReference type="SMART" id="SM00100">
    <property type="entry name" value="cNMP"/>
    <property type="match status" value="1"/>
</dbReference>
<accession>A0A812K0G6</accession>
<keyword evidence="3" id="KW-1185">Reference proteome</keyword>
<reference evidence="2" key="1">
    <citation type="submission" date="2021-02" db="EMBL/GenBank/DDBJ databases">
        <authorList>
            <person name="Dougan E. K."/>
            <person name="Rhodes N."/>
            <person name="Thang M."/>
            <person name="Chan C."/>
        </authorList>
    </citation>
    <scope>NUCLEOTIDE SEQUENCE</scope>
</reference>
<comment type="caution">
    <text evidence="2">The sequence shown here is derived from an EMBL/GenBank/DDBJ whole genome shotgun (WGS) entry which is preliminary data.</text>
</comment>
<protein>
    <submittedName>
        <fullName evidence="2">UFGT protein</fullName>
    </submittedName>
</protein>
<dbReference type="Proteomes" id="UP000604046">
    <property type="component" value="Unassembled WGS sequence"/>
</dbReference>
<dbReference type="InterPro" id="IPR000595">
    <property type="entry name" value="cNMP-bd_dom"/>
</dbReference>
<dbReference type="PANTHER" id="PTHR23011">
    <property type="entry name" value="CYCLIC NUCLEOTIDE-BINDING DOMAIN CONTAINING PROTEIN"/>
    <property type="match status" value="1"/>
</dbReference>
<sequence>MAKIMDRAQRQVIKEKLASFDLLKDLPLAAKEELVSVVEQVHYPQGSVLFYEGESSFDLYLVLDGEVKVHKKSPAEEQDEGAPATGRTTLGRKMSLVVPDEEEQYGRCIGTMGAGQAVGVVALMQSQPRLATALCSQPSEMILIRKPEFTRLIKEPMSRDWVEKDRFLQDHLVGIREHAKSFVPITGKSHATHMFVKKKYPPGHVFLHEGQVAEGALYVVFQGSVEFFRAASGTGARLREAWKNPVMEQRKPLGLLQPTSSGILAREYRLCAMLSGGLFSSASVVGTGEKAMEEFSVIAGPKGCEVFESVGDNFQKLPLKAGQ</sequence>
<dbReference type="PROSITE" id="PS50042">
    <property type="entry name" value="CNMP_BINDING_3"/>
    <property type="match status" value="1"/>
</dbReference>
<feature type="domain" description="Cyclic nucleotide-binding" evidence="1">
    <location>
        <begin position="22"/>
        <end position="170"/>
    </location>
</feature>
<evidence type="ECO:0000313" key="2">
    <source>
        <dbReference type="EMBL" id="CAE7217765.1"/>
    </source>
</evidence>
<evidence type="ECO:0000259" key="1">
    <source>
        <dbReference type="PROSITE" id="PS50042"/>
    </source>
</evidence>
<gene>
    <name evidence="2" type="primary">UFGT</name>
    <name evidence="2" type="ORF">SNAT2548_LOCUS7762</name>
</gene>
<dbReference type="InterPro" id="IPR014710">
    <property type="entry name" value="RmlC-like_jellyroll"/>
</dbReference>
<proteinExistence type="predicted"/>
<dbReference type="InterPro" id="IPR018490">
    <property type="entry name" value="cNMP-bd_dom_sf"/>
</dbReference>